<reference evidence="8" key="1">
    <citation type="submission" date="2020-05" db="EMBL/GenBank/DDBJ databases">
        <authorList>
            <person name="Chiriac C."/>
            <person name="Salcher M."/>
            <person name="Ghai R."/>
            <person name="Kavagutti S V."/>
        </authorList>
    </citation>
    <scope>NUCLEOTIDE SEQUENCE</scope>
</reference>
<dbReference type="PANTHER" id="PTHR40392:SF1">
    <property type="entry name" value="2-PHOSPHO-L-LACTATE GUANYLYLTRANSFERASE"/>
    <property type="match status" value="1"/>
</dbReference>
<evidence type="ECO:0000256" key="1">
    <source>
        <dbReference type="ARBA" id="ARBA00022679"/>
    </source>
</evidence>
<evidence type="ECO:0000256" key="4">
    <source>
        <dbReference type="ARBA" id="ARBA00023134"/>
    </source>
</evidence>
<dbReference type="Pfam" id="PF01983">
    <property type="entry name" value="CofC"/>
    <property type="match status" value="1"/>
</dbReference>
<organism evidence="8">
    <name type="scientific">freshwater metagenome</name>
    <dbReference type="NCBI Taxonomy" id="449393"/>
    <lineage>
        <taxon>unclassified sequences</taxon>
        <taxon>metagenomes</taxon>
        <taxon>ecological metagenomes</taxon>
    </lineage>
</organism>
<dbReference type="EMBL" id="CAEZXB010000018">
    <property type="protein sequence ID" value="CAB4679012.1"/>
    <property type="molecule type" value="Genomic_DNA"/>
</dbReference>
<dbReference type="AlphaFoldDB" id="A0A6J7VGN9"/>
<dbReference type="SUPFAM" id="SSF53448">
    <property type="entry name" value="Nucleotide-diphospho-sugar transferases"/>
    <property type="match status" value="1"/>
</dbReference>
<keyword evidence="3" id="KW-0547">Nucleotide-binding</keyword>
<dbReference type="GO" id="GO:0005525">
    <property type="term" value="F:GTP binding"/>
    <property type="evidence" value="ECO:0007669"/>
    <property type="project" value="UniProtKB-KW"/>
</dbReference>
<evidence type="ECO:0000313" key="5">
    <source>
        <dbReference type="EMBL" id="CAB4679012.1"/>
    </source>
</evidence>
<keyword evidence="4" id="KW-0342">GTP-binding</keyword>
<dbReference type="PANTHER" id="PTHR40392">
    <property type="entry name" value="2-PHOSPHO-L-LACTATE GUANYLYLTRANSFERASE"/>
    <property type="match status" value="1"/>
</dbReference>
<accession>A0A6J7VGN9</accession>
<evidence type="ECO:0000313" key="6">
    <source>
        <dbReference type="EMBL" id="CAB4699533.1"/>
    </source>
</evidence>
<proteinExistence type="predicted"/>
<evidence type="ECO:0000313" key="8">
    <source>
        <dbReference type="EMBL" id="CAB5075207.1"/>
    </source>
</evidence>
<dbReference type="InterPro" id="IPR029044">
    <property type="entry name" value="Nucleotide-diphossugar_trans"/>
</dbReference>
<evidence type="ECO:0000256" key="2">
    <source>
        <dbReference type="ARBA" id="ARBA00022695"/>
    </source>
</evidence>
<gene>
    <name evidence="5" type="ORF">UFOPK2342_00999</name>
    <name evidence="6" type="ORF">UFOPK2423_01096</name>
    <name evidence="7" type="ORF">UFOPK3266_01041</name>
    <name evidence="8" type="ORF">UFOPK4367_00749</name>
</gene>
<evidence type="ECO:0000256" key="3">
    <source>
        <dbReference type="ARBA" id="ARBA00022741"/>
    </source>
</evidence>
<dbReference type="EMBL" id="CAFBAA010000025">
    <property type="protein sequence ID" value="CAB4844065.1"/>
    <property type="molecule type" value="Genomic_DNA"/>
</dbReference>
<keyword evidence="2" id="KW-0548">Nucleotidyltransferase</keyword>
<dbReference type="InterPro" id="IPR002835">
    <property type="entry name" value="CofC"/>
</dbReference>
<evidence type="ECO:0000313" key="7">
    <source>
        <dbReference type="EMBL" id="CAB4844065.1"/>
    </source>
</evidence>
<name>A0A6J7VGN9_9ZZZZ</name>
<keyword evidence="1" id="KW-0808">Transferase</keyword>
<sequence length="204" mass="21053">MASPWTAIVPFKGSVAAKSRLHALYGVDGEDWARAFLADIIESLRATPEIGKVILITGDSEISAWHQDAEVLMDQGEGLNEAISLGAGATSGPAIVIPADLATLTPADLSALLAEASSIPFGFVRDAAGDGTSLLFANSADLLMPRFGRDSATAHLAGGAVEVLAPLTLRLDIDDAISLVAASGGLRVHAKRLLALAKNFPSNE</sequence>
<dbReference type="Gene3D" id="3.90.550.10">
    <property type="entry name" value="Spore Coat Polysaccharide Biosynthesis Protein SpsA, Chain A"/>
    <property type="match status" value="1"/>
</dbReference>
<dbReference type="GO" id="GO:0043814">
    <property type="term" value="F:phospholactate guanylyltransferase activity"/>
    <property type="evidence" value="ECO:0007669"/>
    <property type="project" value="InterPro"/>
</dbReference>
<dbReference type="EMBL" id="CAFBRC010000040">
    <property type="protein sequence ID" value="CAB5075207.1"/>
    <property type="molecule type" value="Genomic_DNA"/>
</dbReference>
<dbReference type="NCBIfam" id="TIGR03552">
    <property type="entry name" value="F420_cofC"/>
    <property type="match status" value="1"/>
</dbReference>
<dbReference type="EMBL" id="CAEZXN010000024">
    <property type="protein sequence ID" value="CAB4699533.1"/>
    <property type="molecule type" value="Genomic_DNA"/>
</dbReference>
<protein>
    <submittedName>
        <fullName evidence="8">Unannotated protein</fullName>
    </submittedName>
</protein>